<feature type="compositionally biased region" description="Pro residues" evidence="1">
    <location>
        <begin position="221"/>
        <end position="230"/>
    </location>
</feature>
<dbReference type="PRINTS" id="PR01217">
    <property type="entry name" value="PRICHEXTENSN"/>
</dbReference>
<evidence type="ECO:0000313" key="4">
    <source>
        <dbReference type="Proteomes" id="UP000232323"/>
    </source>
</evidence>
<evidence type="ECO:0000256" key="1">
    <source>
        <dbReference type="SAM" id="MobiDB-lite"/>
    </source>
</evidence>
<dbReference type="InterPro" id="IPR024616">
    <property type="entry name" value="Pherophorin"/>
</dbReference>
<feature type="region of interest" description="Disordered" evidence="1">
    <location>
        <begin position="201"/>
        <end position="475"/>
    </location>
</feature>
<dbReference type="PANTHER" id="PTHR24216:SF65">
    <property type="entry name" value="PAXILLIN-LIKE PROTEIN 1"/>
    <property type="match status" value="1"/>
</dbReference>
<comment type="caution">
    <text evidence="3">The sequence shown here is derived from an EMBL/GenBank/DDBJ whole genome shotgun (WGS) entry which is preliminary data.</text>
</comment>
<evidence type="ECO:0000259" key="2">
    <source>
        <dbReference type="Pfam" id="PF12499"/>
    </source>
</evidence>
<feature type="domain" description="Pherophorin" evidence="2">
    <location>
        <begin position="480"/>
        <end position="636"/>
    </location>
</feature>
<feature type="compositionally biased region" description="Pro residues" evidence="1">
    <location>
        <begin position="308"/>
        <end position="475"/>
    </location>
</feature>
<feature type="region of interest" description="Disordered" evidence="1">
    <location>
        <begin position="1"/>
        <end position="22"/>
    </location>
</feature>
<dbReference type="Proteomes" id="UP000232323">
    <property type="component" value="Unassembled WGS sequence"/>
</dbReference>
<dbReference type="STRING" id="1157962.A0A250X3I5"/>
<proteinExistence type="predicted"/>
<reference evidence="3 4" key="1">
    <citation type="submission" date="2017-08" db="EMBL/GenBank/DDBJ databases">
        <title>Acidophilic green algal genome provides insights into adaptation to an acidic environment.</title>
        <authorList>
            <person name="Hirooka S."/>
            <person name="Hirose Y."/>
            <person name="Kanesaki Y."/>
            <person name="Higuchi S."/>
            <person name="Fujiwara T."/>
            <person name="Onuma R."/>
            <person name="Era A."/>
            <person name="Ohbayashi R."/>
            <person name="Uzuka A."/>
            <person name="Nozaki H."/>
            <person name="Yoshikawa H."/>
            <person name="Miyagishima S.Y."/>
        </authorList>
    </citation>
    <scope>NUCLEOTIDE SEQUENCE [LARGE SCALE GENOMIC DNA]</scope>
    <source>
        <strain evidence="3 4">NIES-2499</strain>
    </source>
</reference>
<organism evidence="3 4">
    <name type="scientific">Chlamydomonas eustigma</name>
    <dbReference type="NCBI Taxonomy" id="1157962"/>
    <lineage>
        <taxon>Eukaryota</taxon>
        <taxon>Viridiplantae</taxon>
        <taxon>Chlorophyta</taxon>
        <taxon>core chlorophytes</taxon>
        <taxon>Chlorophyceae</taxon>
        <taxon>CS clade</taxon>
        <taxon>Chlamydomonadales</taxon>
        <taxon>Chlamydomonadaceae</taxon>
        <taxon>Chlamydomonas</taxon>
    </lineage>
</organism>
<gene>
    <name evidence="3" type="ORF">CEUSTIGMA_g5060.t1</name>
</gene>
<evidence type="ECO:0000313" key="3">
    <source>
        <dbReference type="EMBL" id="GAX77616.1"/>
    </source>
</evidence>
<sequence>MSGQKAHRPYQQDTPHSVLARDTTSRGRNLLQTCDNSLGDSTMSMTFSANRNYGGKTFACFYVQQTNPSSCGKVAARALKQASGCCSMDIDAVEIITDPSCTSVITQTLVNDTPWGSPIVRWSSSVDDLSTSMVLKSSSQTRFAMQGLGFSNQGGGPGSGVQVCLSLEGICSSLEAIAGPNAQQLQYVLYNTNKTCCPTGTVSITGDSSSRDSPMTTLPSSSPPPSPLLLPPSLLQRQPHLAYSPPAKLHSPISRKLPPPHTSAVSQPPSLPFLKTSPSPSPLQVPSPLNPSLNLTPSPATPMIFSPSPHPLPKTLPFPPQPSPLPPLSSFPPSPVPPAPSPPNPSPPLPSPPQPSPLPPPSTSPPNPSPSLPSPPNPSPPLPSPSQPSPLPPPSPYPPSPVPPSPSPPNPSPPLPSPPQPSPLPPPSPSPPNPPPPPPNPFPPSPLPPLPPSPLPPQPSLPHPTPPSPFPPPLPSSNTFPYIQCNTASASSPWRLSFINQTAFPNNNGVNICLQVAVDPLASPLCATSSGCCNQGCSRIDFAANPSCTSVYVASLDGSPISNKNIVITSPGTTSSAGQPMFSFKGLNLQGGTNSQSAALCFIVVGSGCSSLASACGVGSECMYAIWTSSPYTCCPVSLVSA</sequence>
<feature type="compositionally biased region" description="Polar residues" evidence="1">
    <location>
        <begin position="201"/>
        <end position="217"/>
    </location>
</feature>
<dbReference type="Pfam" id="PF12499">
    <property type="entry name" value="DUF3707"/>
    <property type="match status" value="2"/>
</dbReference>
<protein>
    <recommendedName>
        <fullName evidence="2">Pherophorin domain-containing protein</fullName>
    </recommendedName>
</protein>
<feature type="compositionally biased region" description="Pro residues" evidence="1">
    <location>
        <begin position="279"/>
        <end position="289"/>
    </location>
</feature>
<accession>A0A250X3I5</accession>
<dbReference type="EMBL" id="BEGY01000026">
    <property type="protein sequence ID" value="GAX77616.1"/>
    <property type="molecule type" value="Genomic_DNA"/>
</dbReference>
<name>A0A250X3I5_9CHLO</name>
<dbReference type="AlphaFoldDB" id="A0A250X3I5"/>
<dbReference type="PANTHER" id="PTHR24216">
    <property type="entry name" value="PAXILLIN-RELATED"/>
    <property type="match status" value="1"/>
</dbReference>
<feature type="domain" description="Pherophorin" evidence="2">
    <location>
        <begin position="33"/>
        <end position="198"/>
    </location>
</feature>
<keyword evidence="4" id="KW-1185">Reference proteome</keyword>